<keyword evidence="7 9" id="KW-1133">Transmembrane helix</keyword>
<organism evidence="11 12">
    <name type="scientific">Marivibrio halodurans</name>
    <dbReference type="NCBI Taxonomy" id="2039722"/>
    <lineage>
        <taxon>Bacteria</taxon>
        <taxon>Pseudomonadati</taxon>
        <taxon>Pseudomonadota</taxon>
        <taxon>Alphaproteobacteria</taxon>
        <taxon>Rhodospirillales</taxon>
        <taxon>Rhodospirillaceae</taxon>
        <taxon>Marivibrio</taxon>
    </lineage>
</organism>
<feature type="transmembrane region" description="Helical" evidence="9">
    <location>
        <begin position="246"/>
        <end position="273"/>
    </location>
</feature>
<dbReference type="GO" id="GO:0005524">
    <property type="term" value="F:ATP binding"/>
    <property type="evidence" value="ECO:0007669"/>
    <property type="project" value="UniProtKB-KW"/>
</dbReference>
<proteinExistence type="predicted"/>
<dbReference type="CDD" id="cd06581">
    <property type="entry name" value="TM_PBP1_LivM_like"/>
    <property type="match status" value="1"/>
</dbReference>
<dbReference type="GO" id="GO:0005886">
    <property type="term" value="C:plasma membrane"/>
    <property type="evidence" value="ECO:0007669"/>
    <property type="project" value="UniProtKB-SubCell"/>
</dbReference>
<feature type="transmembrane region" description="Helical" evidence="9">
    <location>
        <begin position="209"/>
        <end position="234"/>
    </location>
</feature>
<dbReference type="GO" id="GO:0016887">
    <property type="term" value="F:ATP hydrolysis activity"/>
    <property type="evidence" value="ECO:0007669"/>
    <property type="project" value="InterPro"/>
</dbReference>
<dbReference type="InterPro" id="IPR051120">
    <property type="entry name" value="ABC_AA/LPS_Transport"/>
</dbReference>
<dbReference type="PROSITE" id="PS50893">
    <property type="entry name" value="ABC_TRANSPORTER_2"/>
    <property type="match status" value="1"/>
</dbReference>
<feature type="transmembrane region" description="Helical" evidence="9">
    <location>
        <begin position="176"/>
        <end position="197"/>
    </location>
</feature>
<evidence type="ECO:0000313" key="12">
    <source>
        <dbReference type="Proteomes" id="UP000672602"/>
    </source>
</evidence>
<dbReference type="InterPro" id="IPR043428">
    <property type="entry name" value="LivM-like"/>
</dbReference>
<dbReference type="CDD" id="cd03219">
    <property type="entry name" value="ABC_Mj1267_LivG_branched"/>
    <property type="match status" value="1"/>
</dbReference>
<evidence type="ECO:0000256" key="8">
    <source>
        <dbReference type="ARBA" id="ARBA00023136"/>
    </source>
</evidence>
<dbReference type="InterPro" id="IPR003593">
    <property type="entry name" value="AAA+_ATPase"/>
</dbReference>
<dbReference type="PANTHER" id="PTHR45772:SF9">
    <property type="entry name" value="CONSERVED COMPONENT OF ABC TRANSPORTER FOR NATURAL AMINO ACIDS"/>
    <property type="match status" value="1"/>
</dbReference>
<evidence type="ECO:0000256" key="3">
    <source>
        <dbReference type="ARBA" id="ARBA00022475"/>
    </source>
</evidence>
<dbReference type="Pfam" id="PF02653">
    <property type="entry name" value="BPD_transp_2"/>
    <property type="match status" value="1"/>
</dbReference>
<keyword evidence="3" id="KW-1003">Cell membrane</keyword>
<dbReference type="AlphaFoldDB" id="A0A8J7S2B9"/>
<keyword evidence="2" id="KW-0813">Transport</keyword>
<gene>
    <name evidence="11" type="ORF">KAJ83_16125</name>
</gene>
<dbReference type="Pfam" id="PF00005">
    <property type="entry name" value="ABC_tran"/>
    <property type="match status" value="1"/>
</dbReference>
<evidence type="ECO:0000256" key="9">
    <source>
        <dbReference type="SAM" id="Phobius"/>
    </source>
</evidence>
<dbReference type="Gene3D" id="3.40.50.300">
    <property type="entry name" value="P-loop containing nucleotide triphosphate hydrolases"/>
    <property type="match status" value="1"/>
</dbReference>
<dbReference type="SUPFAM" id="SSF52540">
    <property type="entry name" value="P-loop containing nucleoside triphosphate hydrolases"/>
    <property type="match status" value="1"/>
</dbReference>
<feature type="transmembrane region" description="Helical" evidence="9">
    <location>
        <begin position="12"/>
        <end position="35"/>
    </location>
</feature>
<feature type="transmembrane region" description="Helical" evidence="9">
    <location>
        <begin position="55"/>
        <end position="79"/>
    </location>
</feature>
<dbReference type="GO" id="GO:0015658">
    <property type="term" value="F:branched-chain amino acid transmembrane transporter activity"/>
    <property type="evidence" value="ECO:0007669"/>
    <property type="project" value="InterPro"/>
</dbReference>
<evidence type="ECO:0000256" key="5">
    <source>
        <dbReference type="ARBA" id="ARBA00022741"/>
    </source>
</evidence>
<protein>
    <submittedName>
        <fullName evidence="11">Branched-chain amino acid ABC transporter ATP-binding protein/permease</fullName>
    </submittedName>
</protein>
<feature type="transmembrane region" description="Helical" evidence="9">
    <location>
        <begin position="86"/>
        <end position="104"/>
    </location>
</feature>
<keyword evidence="12" id="KW-1185">Reference proteome</keyword>
<evidence type="ECO:0000256" key="7">
    <source>
        <dbReference type="ARBA" id="ARBA00022989"/>
    </source>
</evidence>
<evidence type="ECO:0000256" key="6">
    <source>
        <dbReference type="ARBA" id="ARBA00022840"/>
    </source>
</evidence>
<dbReference type="InterPro" id="IPR003439">
    <property type="entry name" value="ABC_transporter-like_ATP-bd"/>
</dbReference>
<dbReference type="InterPro" id="IPR001851">
    <property type="entry name" value="ABC_transp_permease"/>
</dbReference>
<evidence type="ECO:0000256" key="1">
    <source>
        <dbReference type="ARBA" id="ARBA00004651"/>
    </source>
</evidence>
<accession>A0A8J7S2B9</accession>
<name>A0A8J7S2B9_9PROT</name>
<reference evidence="11" key="1">
    <citation type="submission" date="2021-04" db="EMBL/GenBank/DDBJ databases">
        <authorList>
            <person name="Zhang D.-C."/>
        </authorList>
    </citation>
    <scope>NUCLEOTIDE SEQUENCE</scope>
    <source>
        <strain evidence="11">CGMCC 1.15697</strain>
    </source>
</reference>
<dbReference type="EMBL" id="JAGMWN010000009">
    <property type="protein sequence ID" value="MBP5858550.1"/>
    <property type="molecule type" value="Genomic_DNA"/>
</dbReference>
<evidence type="ECO:0000313" key="11">
    <source>
        <dbReference type="EMBL" id="MBP5858550.1"/>
    </source>
</evidence>
<dbReference type="SMART" id="SM00382">
    <property type="entry name" value="AAA"/>
    <property type="match status" value="1"/>
</dbReference>
<dbReference type="RefSeq" id="WP_210683143.1">
    <property type="nucleotide sequence ID" value="NZ_JAGMWN010000009.1"/>
</dbReference>
<sequence length="562" mass="59779">MSFLGISDPLIIGMAVASVSALGFYIAFAAGQLNVSQTGFMAIGAYSVAMTTTKGLSITLGVLIGIAISSALGALLSAITSRLSGVYLAIATLAFVTVVQQAIYITPFLKGPMGIFGIPLALNAWQSVAILVVVAFVVSRLMASRLGYEMRILREDPIVARGVGVNEIRIRIFTGAASAVLASIAGNMLALTTSYIAPEEFGFHRLIDILSFGVVGGTDRFWGPIVGAGFLTLLPEYTRWLQEYRMVLTGVIIVGVVVLFPEGIAGGVTRLWVRLRPQRSNQDLSSIGDARQETDAVSDTRGNAAASGKVLCSASNLQKHFGGVTAVDDISLDLTAGVVQGLIGPNGAGKSTLVDLLSGEQRTSTGRILVESEDITPLPAYTRARLGVVRTYQHSRITQSITAQEVVFSGCLLASRPSSLGYMLALPSSRRVYRDATEKAESILRTLGLGEVASRYVRDLGWEEQRRLEIARAIALRPKVLLLDEPTAGMHADSLPAFSRLLRTLASDGTAVLLIEHNVAFIRSTVDTLYAMDSGKMIAHGEPGEVLANPFVVDSYLGARST</sequence>
<keyword evidence="6 11" id="KW-0067">ATP-binding</keyword>
<feature type="domain" description="ABC transporter" evidence="10">
    <location>
        <begin position="312"/>
        <end position="559"/>
    </location>
</feature>
<comment type="caution">
    <text evidence="11">The sequence shown here is derived from an EMBL/GenBank/DDBJ whole genome shotgun (WGS) entry which is preliminary data.</text>
</comment>
<dbReference type="PANTHER" id="PTHR45772">
    <property type="entry name" value="CONSERVED COMPONENT OF ABC TRANSPORTER FOR NATURAL AMINO ACIDS-RELATED"/>
    <property type="match status" value="1"/>
</dbReference>
<comment type="subcellular location">
    <subcellularLocation>
        <location evidence="1">Cell membrane</location>
        <topology evidence="1">Multi-pass membrane protein</topology>
    </subcellularLocation>
</comment>
<dbReference type="InterPro" id="IPR027417">
    <property type="entry name" value="P-loop_NTPase"/>
</dbReference>
<keyword evidence="8 9" id="KW-0472">Membrane</keyword>
<keyword evidence="5" id="KW-0547">Nucleotide-binding</keyword>
<evidence type="ECO:0000256" key="2">
    <source>
        <dbReference type="ARBA" id="ARBA00022448"/>
    </source>
</evidence>
<evidence type="ECO:0000256" key="4">
    <source>
        <dbReference type="ARBA" id="ARBA00022692"/>
    </source>
</evidence>
<keyword evidence="4 9" id="KW-0812">Transmembrane</keyword>
<feature type="transmembrane region" description="Helical" evidence="9">
    <location>
        <begin position="124"/>
        <end position="143"/>
    </location>
</feature>
<evidence type="ECO:0000259" key="10">
    <source>
        <dbReference type="PROSITE" id="PS50893"/>
    </source>
</evidence>
<dbReference type="Proteomes" id="UP000672602">
    <property type="component" value="Unassembled WGS sequence"/>
</dbReference>